<accession>A0ABU8JIY4</accession>
<proteinExistence type="predicted"/>
<dbReference type="InterPro" id="IPR020378">
    <property type="entry name" value="DUF4186"/>
</dbReference>
<protein>
    <submittedName>
        <fullName evidence="1">DUF4186 domain-containing protein</fullName>
    </submittedName>
</protein>
<dbReference type="EMBL" id="JBBBOO010000003">
    <property type="protein sequence ID" value="MEI7063103.1"/>
    <property type="molecule type" value="Genomic_DNA"/>
</dbReference>
<sequence length="124" mass="14334">MTTLDALFLRLSRSRFRQRFHLGAKERDDCFTKGKELIASHAADFIARRLAPAEPVNDGKQTPMRGHPVFIAQHATATCCRGCLEKWHNINQHRPLTDDEQRYIVDVILCWLERDLLNTPHTNV</sequence>
<evidence type="ECO:0000313" key="1">
    <source>
        <dbReference type="EMBL" id="MEI7063103.1"/>
    </source>
</evidence>
<comment type="caution">
    <text evidence="1">The sequence shown here is derived from an EMBL/GenBank/DDBJ whole genome shotgun (WGS) entry which is preliminary data.</text>
</comment>
<name>A0ABU8JIY4_DICCH</name>
<organism evidence="1 2">
    <name type="scientific">Dickeya chrysanthemi</name>
    <name type="common">Pectobacterium chrysanthemi</name>
    <name type="synonym">Erwinia chrysanthemi</name>
    <dbReference type="NCBI Taxonomy" id="556"/>
    <lineage>
        <taxon>Bacteria</taxon>
        <taxon>Pseudomonadati</taxon>
        <taxon>Pseudomonadota</taxon>
        <taxon>Gammaproteobacteria</taxon>
        <taxon>Enterobacterales</taxon>
        <taxon>Pectobacteriaceae</taxon>
        <taxon>Dickeya</taxon>
    </lineage>
</organism>
<dbReference type="Proteomes" id="UP001359469">
    <property type="component" value="Unassembled WGS sequence"/>
</dbReference>
<gene>
    <name evidence="1" type="ORF">WCU84_05420</name>
</gene>
<dbReference type="Pfam" id="PF13811">
    <property type="entry name" value="DUF4186"/>
    <property type="match status" value="1"/>
</dbReference>
<evidence type="ECO:0000313" key="2">
    <source>
        <dbReference type="Proteomes" id="UP001359469"/>
    </source>
</evidence>
<dbReference type="RefSeq" id="WP_033576173.1">
    <property type="nucleotide sequence ID" value="NZ_CP128510.1"/>
</dbReference>
<reference evidence="1 2" key="1">
    <citation type="submission" date="2024-03" db="EMBL/GenBank/DDBJ databases">
        <title>Analysis of soft rot Pectobacteriaceae population diversity in US potato growing regions between 2016 and 2022.</title>
        <authorList>
            <person name="Ma X."/>
            <person name="Zhang X."/>
            <person name="Stodghill P."/>
            <person name="Rioux R."/>
            <person name="Babler B."/>
            <person name="Shrestha S."/>
            <person name="Babler B."/>
            <person name="Rivedal H."/>
            <person name="Frost K."/>
            <person name="Hao J."/>
            <person name="Secor G."/>
            <person name="Swingle B."/>
        </authorList>
    </citation>
    <scope>NUCLEOTIDE SEQUENCE [LARGE SCALE GENOMIC DNA]</scope>
    <source>
        <strain evidence="1 2">SR64</strain>
    </source>
</reference>
<keyword evidence="2" id="KW-1185">Reference proteome</keyword>